<dbReference type="PANTHER" id="PTHR44068:SF1">
    <property type="entry name" value="HYPOTHETICAL LOC100005854"/>
    <property type="match status" value="1"/>
</dbReference>
<evidence type="ECO:0000256" key="1">
    <source>
        <dbReference type="ARBA" id="ARBA00022679"/>
    </source>
</evidence>
<feature type="domain" description="Methyltransferase" evidence="2">
    <location>
        <begin position="43"/>
        <end position="170"/>
    </location>
</feature>
<organism evidence="3 4">
    <name type="scientific">Paenibacillus odorifer</name>
    <dbReference type="NCBI Taxonomy" id="189426"/>
    <lineage>
        <taxon>Bacteria</taxon>
        <taxon>Bacillati</taxon>
        <taxon>Bacillota</taxon>
        <taxon>Bacilli</taxon>
        <taxon>Bacillales</taxon>
        <taxon>Paenibacillaceae</taxon>
        <taxon>Paenibacillus</taxon>
    </lineage>
</organism>
<dbReference type="SUPFAM" id="SSF53335">
    <property type="entry name" value="S-adenosyl-L-methionine-dependent methyltransferases"/>
    <property type="match status" value="1"/>
</dbReference>
<comment type="caution">
    <text evidence="3">The sequence shown here is derived from an EMBL/GenBank/DDBJ whole genome shotgun (WGS) entry which is preliminary data.</text>
</comment>
<dbReference type="GO" id="GO:0003838">
    <property type="term" value="F:sterol 24-C-methyltransferase activity"/>
    <property type="evidence" value="ECO:0007669"/>
    <property type="project" value="TreeGrafter"/>
</dbReference>
<protein>
    <submittedName>
        <fullName evidence="3">SAM-dependent methyltransferase</fullName>
    </submittedName>
</protein>
<dbReference type="InterPro" id="IPR050447">
    <property type="entry name" value="Erg6_SMT_methyltransf"/>
</dbReference>
<gene>
    <name evidence="3" type="ORF">BJP51_12995</name>
</gene>
<evidence type="ECO:0000313" key="4">
    <source>
        <dbReference type="Proteomes" id="UP000187465"/>
    </source>
</evidence>
<dbReference type="CDD" id="cd02440">
    <property type="entry name" value="AdoMet_MTases"/>
    <property type="match status" value="1"/>
</dbReference>
<dbReference type="Gene3D" id="3.40.50.150">
    <property type="entry name" value="Vaccinia Virus protein VP39"/>
    <property type="match status" value="1"/>
</dbReference>
<accession>A0A1R0XDZ5</accession>
<evidence type="ECO:0000313" key="3">
    <source>
        <dbReference type="EMBL" id="OMD33266.1"/>
    </source>
</evidence>
<keyword evidence="3" id="KW-0489">Methyltransferase</keyword>
<proteinExistence type="predicted"/>
<sequence>MGLLNALIEQAKNPRGFVGNIMIKIMNQAHTSITTWGLRKIEIKSGDPILDIGCGGGQTIHTLAKQNRQHEIYGIDYSQQAVETSIQKNNKAVIAGKVKISQGDVSALPFNDRFFGTITAIQTHYFWPDLEHDISEAFRVLMAGGTFVIISEIYKINYHMKQFTKNEEMEQLFRKSGFQTVNIHENNKWRCYVGKK</sequence>
<dbReference type="AlphaFoldDB" id="A0A1R0XDZ5"/>
<dbReference type="InterPro" id="IPR029063">
    <property type="entry name" value="SAM-dependent_MTases_sf"/>
</dbReference>
<dbReference type="GO" id="GO:0016126">
    <property type="term" value="P:sterol biosynthetic process"/>
    <property type="evidence" value="ECO:0007669"/>
    <property type="project" value="TreeGrafter"/>
</dbReference>
<evidence type="ECO:0000259" key="2">
    <source>
        <dbReference type="Pfam" id="PF13847"/>
    </source>
</evidence>
<dbReference type="Pfam" id="PF13847">
    <property type="entry name" value="Methyltransf_31"/>
    <property type="match status" value="1"/>
</dbReference>
<keyword evidence="1 3" id="KW-0808">Transferase</keyword>
<dbReference type="InterPro" id="IPR025714">
    <property type="entry name" value="Methyltranfer_dom"/>
</dbReference>
<name>A0A1R0XDZ5_9BACL</name>
<dbReference type="Proteomes" id="UP000187465">
    <property type="component" value="Unassembled WGS sequence"/>
</dbReference>
<dbReference type="PANTHER" id="PTHR44068">
    <property type="entry name" value="ZGC:194242"/>
    <property type="match status" value="1"/>
</dbReference>
<dbReference type="GO" id="GO:0032259">
    <property type="term" value="P:methylation"/>
    <property type="evidence" value="ECO:0007669"/>
    <property type="project" value="UniProtKB-KW"/>
</dbReference>
<dbReference type="EMBL" id="MKQP01000014">
    <property type="protein sequence ID" value="OMD33266.1"/>
    <property type="molecule type" value="Genomic_DNA"/>
</dbReference>
<dbReference type="RefSeq" id="WP_036689384.1">
    <property type="nucleotide sequence ID" value="NZ_MKQP01000014.1"/>
</dbReference>
<reference evidence="3 4" key="1">
    <citation type="submission" date="2016-10" db="EMBL/GenBank/DDBJ databases">
        <title>Paenibacillus species isolates.</title>
        <authorList>
            <person name="Beno S.M."/>
        </authorList>
    </citation>
    <scope>NUCLEOTIDE SEQUENCE [LARGE SCALE GENOMIC DNA]</scope>
    <source>
        <strain evidence="3 4">FSL H7-0604</strain>
    </source>
</reference>